<evidence type="ECO:0000256" key="3">
    <source>
        <dbReference type="ARBA" id="ARBA00022827"/>
    </source>
</evidence>
<dbReference type="Gene3D" id="3.50.50.60">
    <property type="entry name" value="FAD/NAD(P)-binding domain"/>
    <property type="match status" value="1"/>
</dbReference>
<dbReference type="PANTHER" id="PTHR46056">
    <property type="entry name" value="LONG-CHAIN-ALCOHOL OXIDASE"/>
    <property type="match status" value="1"/>
</dbReference>
<keyword evidence="3" id="KW-0274">FAD</keyword>
<evidence type="ECO:0000313" key="5">
    <source>
        <dbReference type="EMBL" id="KAK9020194.1"/>
    </source>
</evidence>
<keyword evidence="6" id="KW-1185">Reference proteome</keyword>
<sequence length="169" mass="19251">MIGYSADNVEDKSQVTKDRPLRKGMIETVHEKDSTLYQSLTQKGLQVTEDTEQNVCRIKCDVVIVGSDCGSGVAAAMLAGSGLKVAVLEKETILLRQIIHPSKAPRWINYMNLEESFRCRAISDSCRVHRRWWLNYKIVGYKLRHQNHVILVQHPSHHVVCYAIVPLRI</sequence>
<comment type="caution">
    <text evidence="5">The sequence shown here is derived from an EMBL/GenBank/DDBJ whole genome shotgun (WGS) entry which is preliminary data.</text>
</comment>
<evidence type="ECO:0000256" key="2">
    <source>
        <dbReference type="ARBA" id="ARBA00022630"/>
    </source>
</evidence>
<keyword evidence="4" id="KW-0560">Oxidoreductase</keyword>
<gene>
    <name evidence="5" type="ORF">V6N11_054684</name>
</gene>
<proteinExistence type="inferred from homology"/>
<dbReference type="SUPFAM" id="SSF51905">
    <property type="entry name" value="FAD/NAD(P)-binding domain"/>
    <property type="match status" value="1"/>
</dbReference>
<dbReference type="InterPro" id="IPR036188">
    <property type="entry name" value="FAD/NAD-bd_sf"/>
</dbReference>
<dbReference type="PANTHER" id="PTHR46056:SF10">
    <property type="entry name" value="LONG-CHAIN-ALCOHOL OXIDASE FAO3"/>
    <property type="match status" value="1"/>
</dbReference>
<comment type="similarity">
    <text evidence="1">Belongs to the GMC oxidoreductase family.</text>
</comment>
<name>A0ABR2S5F6_9ROSI</name>
<evidence type="ECO:0000256" key="4">
    <source>
        <dbReference type="ARBA" id="ARBA00023002"/>
    </source>
</evidence>
<evidence type="ECO:0000256" key="1">
    <source>
        <dbReference type="ARBA" id="ARBA00010790"/>
    </source>
</evidence>
<dbReference type="EMBL" id="JBBPBN010000017">
    <property type="protein sequence ID" value="KAK9020194.1"/>
    <property type="molecule type" value="Genomic_DNA"/>
</dbReference>
<evidence type="ECO:0000313" key="6">
    <source>
        <dbReference type="Proteomes" id="UP001396334"/>
    </source>
</evidence>
<keyword evidence="2" id="KW-0285">Flavoprotein</keyword>
<dbReference type="Proteomes" id="UP001396334">
    <property type="component" value="Unassembled WGS sequence"/>
</dbReference>
<protein>
    <submittedName>
        <fullName evidence="5">Uncharacterized protein</fullName>
    </submittedName>
</protein>
<accession>A0ABR2S5F6</accession>
<organism evidence="5 6">
    <name type="scientific">Hibiscus sabdariffa</name>
    <name type="common">roselle</name>
    <dbReference type="NCBI Taxonomy" id="183260"/>
    <lineage>
        <taxon>Eukaryota</taxon>
        <taxon>Viridiplantae</taxon>
        <taxon>Streptophyta</taxon>
        <taxon>Embryophyta</taxon>
        <taxon>Tracheophyta</taxon>
        <taxon>Spermatophyta</taxon>
        <taxon>Magnoliopsida</taxon>
        <taxon>eudicotyledons</taxon>
        <taxon>Gunneridae</taxon>
        <taxon>Pentapetalae</taxon>
        <taxon>rosids</taxon>
        <taxon>malvids</taxon>
        <taxon>Malvales</taxon>
        <taxon>Malvaceae</taxon>
        <taxon>Malvoideae</taxon>
        <taxon>Hibiscus</taxon>
    </lineage>
</organism>
<reference evidence="5 6" key="1">
    <citation type="journal article" date="2024" name="G3 (Bethesda)">
        <title>Genome assembly of Hibiscus sabdariffa L. provides insights into metabolisms of medicinal natural products.</title>
        <authorList>
            <person name="Kim T."/>
        </authorList>
    </citation>
    <scope>NUCLEOTIDE SEQUENCE [LARGE SCALE GENOMIC DNA]</scope>
    <source>
        <strain evidence="5">TK-2024</strain>
        <tissue evidence="5">Old leaves</tissue>
    </source>
</reference>